<evidence type="ECO:0000313" key="2">
    <source>
        <dbReference type="Proteomes" id="UP001149163"/>
    </source>
</evidence>
<accession>A0A9W9LII6</accession>
<keyword evidence="2" id="KW-1185">Reference proteome</keyword>
<reference evidence="1" key="2">
    <citation type="journal article" date="2023" name="IMA Fungus">
        <title>Comparative genomic study of the Penicillium genus elucidates a diverse pangenome and 15 lateral gene transfer events.</title>
        <authorList>
            <person name="Petersen C."/>
            <person name="Sorensen T."/>
            <person name="Nielsen M.R."/>
            <person name="Sondergaard T.E."/>
            <person name="Sorensen J.L."/>
            <person name="Fitzpatrick D.A."/>
            <person name="Frisvad J.C."/>
            <person name="Nielsen K.L."/>
        </authorList>
    </citation>
    <scope>NUCLEOTIDE SEQUENCE</scope>
    <source>
        <strain evidence="1">IBT 26290</strain>
    </source>
</reference>
<name>A0A9W9LII6_9EURO</name>
<proteinExistence type="predicted"/>
<evidence type="ECO:0000313" key="1">
    <source>
        <dbReference type="EMBL" id="KAJ5157303.1"/>
    </source>
</evidence>
<dbReference type="RefSeq" id="XP_056540292.1">
    <property type="nucleotide sequence ID" value="XM_056690527.1"/>
</dbReference>
<dbReference type="Gene3D" id="3.40.50.720">
    <property type="entry name" value="NAD(P)-binding Rossmann-like Domain"/>
    <property type="match status" value="1"/>
</dbReference>
<gene>
    <name evidence="1" type="ORF">N7482_008403</name>
</gene>
<dbReference type="AlphaFoldDB" id="A0A9W9LII6"/>
<reference evidence="1" key="1">
    <citation type="submission" date="2022-11" db="EMBL/GenBank/DDBJ databases">
        <authorList>
            <person name="Petersen C."/>
        </authorList>
    </citation>
    <scope>NUCLEOTIDE SEQUENCE</scope>
    <source>
        <strain evidence="1">IBT 26290</strain>
    </source>
</reference>
<organism evidence="1 2">
    <name type="scientific">Penicillium canariense</name>
    <dbReference type="NCBI Taxonomy" id="189055"/>
    <lineage>
        <taxon>Eukaryota</taxon>
        <taxon>Fungi</taxon>
        <taxon>Dikarya</taxon>
        <taxon>Ascomycota</taxon>
        <taxon>Pezizomycotina</taxon>
        <taxon>Eurotiomycetes</taxon>
        <taxon>Eurotiomycetidae</taxon>
        <taxon>Eurotiales</taxon>
        <taxon>Aspergillaceae</taxon>
        <taxon>Penicillium</taxon>
    </lineage>
</organism>
<comment type="caution">
    <text evidence="1">The sequence shown here is derived from an EMBL/GenBank/DDBJ whole genome shotgun (WGS) entry which is preliminary data.</text>
</comment>
<dbReference type="Proteomes" id="UP001149163">
    <property type="component" value="Unassembled WGS sequence"/>
</dbReference>
<protein>
    <submittedName>
        <fullName evidence="1">D-isomer specific 2-hydroxyacid dehydrogenase NAD-binding</fullName>
    </submittedName>
</protein>
<dbReference type="OrthoDB" id="9991913at2759"/>
<dbReference type="EMBL" id="JAPQKN010000006">
    <property type="protein sequence ID" value="KAJ5157303.1"/>
    <property type="molecule type" value="Genomic_DNA"/>
</dbReference>
<sequence>MYSHSSSTVPSSTERVSVVEDEARFLLDEAALVDALKKGQRSATGLDMHFDEPHVNRELG</sequence>
<dbReference type="GeneID" id="81429703"/>